<feature type="compositionally biased region" description="Polar residues" evidence="1">
    <location>
        <begin position="359"/>
        <end position="374"/>
    </location>
</feature>
<dbReference type="Proteomes" id="UP000230605">
    <property type="component" value="Chromosome 1"/>
</dbReference>
<feature type="compositionally biased region" description="Basic and acidic residues" evidence="1">
    <location>
        <begin position="492"/>
        <end position="501"/>
    </location>
</feature>
<evidence type="ECO:0000313" key="5">
    <source>
        <dbReference type="Proteomes" id="UP001302367"/>
    </source>
</evidence>
<proteinExistence type="predicted"/>
<dbReference type="EMBL" id="LKMD01000100">
    <property type="protein sequence ID" value="PIB01646.1"/>
    <property type="molecule type" value="Genomic_DNA"/>
</dbReference>
<feature type="compositionally biased region" description="Polar residues" evidence="1">
    <location>
        <begin position="470"/>
        <end position="482"/>
    </location>
</feature>
<sequence length="521" mass="58132">MPVSKHVRIARAPRQQKFLPRRTSIRPRRPRVSASSLHDQSTLTQIDFVQSTPQPSAKDSTNFSDEEGSDYNDNFDMPPKKRRRVYGKALKQTTVTQNWRDFVRPDSTEPDDLDVSPKSNEERGDMHQRERKSSAAMKPGTNMHQSEKKHLPSVDHVSRGKTPSQATFDHARHLLSIASSPQSRQDLLFGSSDKSDDEAPSTRPTTASSAASLKTPQRPRRTEIPSSQTPSSIHLSRSGRHSTHQDRLSPLRERSINLQATKQLEHAPYLLDDSFEGHELEQTTRHDEPEEDFGRGVWTARHIFTPRKHRRAEGLSPKQRATQGCENGSDDSGDSESDHALDGTIDERTRDTLPEGLQHASTRSPCRSTLVQESQDGHHLEDEDSAEWRLGNSDVDGADIMTGAYDPMFQQTFDPITAALERDAGRFSQADTQSPTPMHHLRASQISTVMPTQHSRPGSRHGTSLDESEQPGTTAVVNTLASSPFPLPPCDESLKRLRRQETQGTDVSLPPPPSSFSAERG</sequence>
<dbReference type="Proteomes" id="UP001302367">
    <property type="component" value="Chromosome 1"/>
</dbReference>
<dbReference type="EMBL" id="CP134184">
    <property type="protein sequence ID" value="WPA96566.1"/>
    <property type="molecule type" value="Genomic_DNA"/>
</dbReference>
<reference evidence="2 4" key="1">
    <citation type="submission" date="2015-10" db="EMBL/GenBank/DDBJ databases">
        <title>The cercosporin biosynthetic gene cluster was horizontally transferred to several fungal lineages and shown to be expanded in Cercospora beticola based on microsynteny with recipient genomes.</title>
        <authorList>
            <person name="De Jonge R."/>
            <person name="Ebert M.K."/>
            <person name="Suttle J.C."/>
            <person name="Jurick Ii W.M."/>
            <person name="Secor G.A."/>
            <person name="Thomma B.P."/>
            <person name="Van De Peer Y."/>
            <person name="Bolton M.D."/>
        </authorList>
    </citation>
    <scope>NUCLEOTIDE SEQUENCE [LARGE SCALE GENOMIC DNA]</scope>
    <source>
        <strain evidence="2 4">09-40</strain>
    </source>
</reference>
<evidence type="ECO:0000256" key="1">
    <source>
        <dbReference type="SAM" id="MobiDB-lite"/>
    </source>
</evidence>
<feature type="compositionally biased region" description="Basic and acidic residues" evidence="1">
    <location>
        <begin position="145"/>
        <end position="158"/>
    </location>
</feature>
<feature type="compositionally biased region" description="Basic and acidic residues" evidence="1">
    <location>
        <begin position="119"/>
        <end position="133"/>
    </location>
</feature>
<keyword evidence="5" id="KW-1185">Reference proteome</keyword>
<feature type="compositionally biased region" description="Polar residues" evidence="1">
    <location>
        <begin position="33"/>
        <end position="63"/>
    </location>
</feature>
<organism evidence="2 4">
    <name type="scientific">Cercospora beticola</name>
    <name type="common">Sugarbeet leaf spot fungus</name>
    <dbReference type="NCBI Taxonomy" id="122368"/>
    <lineage>
        <taxon>Eukaryota</taxon>
        <taxon>Fungi</taxon>
        <taxon>Dikarya</taxon>
        <taxon>Ascomycota</taxon>
        <taxon>Pezizomycotina</taxon>
        <taxon>Dothideomycetes</taxon>
        <taxon>Dothideomycetidae</taxon>
        <taxon>Mycosphaerellales</taxon>
        <taxon>Mycosphaerellaceae</taxon>
        <taxon>Cercospora</taxon>
    </lineage>
</organism>
<feature type="region of interest" description="Disordered" evidence="1">
    <location>
        <begin position="355"/>
        <end position="393"/>
    </location>
</feature>
<gene>
    <name evidence="2" type="ORF">CB0940_01138</name>
    <name evidence="3" type="ORF">RHO25_001173</name>
</gene>
<feature type="region of interest" description="Disordered" evidence="1">
    <location>
        <begin position="304"/>
        <end position="341"/>
    </location>
</feature>
<protein>
    <submittedName>
        <fullName evidence="2">Uncharacterized protein</fullName>
    </submittedName>
</protein>
<dbReference type="OrthoDB" id="3640203at2759"/>
<feature type="region of interest" description="Disordered" evidence="1">
    <location>
        <begin position="449"/>
        <end position="521"/>
    </location>
</feature>
<evidence type="ECO:0000313" key="4">
    <source>
        <dbReference type="Proteomes" id="UP000230605"/>
    </source>
</evidence>
<dbReference type="AlphaFoldDB" id="A0A2G5I9W2"/>
<evidence type="ECO:0000313" key="2">
    <source>
        <dbReference type="EMBL" id="PIB01646.1"/>
    </source>
</evidence>
<feature type="compositionally biased region" description="Basic residues" evidence="1">
    <location>
        <begin position="19"/>
        <end position="31"/>
    </location>
</feature>
<feature type="region of interest" description="Disordered" evidence="1">
    <location>
        <begin position="1"/>
        <end position="251"/>
    </location>
</feature>
<reference evidence="3 5" key="2">
    <citation type="submission" date="2023-09" db="EMBL/GenBank/DDBJ databases">
        <title>Complete-Gapless Cercospora beticola genome.</title>
        <authorList>
            <person name="Wyatt N.A."/>
            <person name="Spanner R.E."/>
            <person name="Bolton M.D."/>
        </authorList>
    </citation>
    <scope>NUCLEOTIDE SEQUENCE [LARGE SCALE GENOMIC DNA]</scope>
    <source>
        <strain evidence="3">Cb09-40</strain>
    </source>
</reference>
<name>A0A2G5I9W2_CERBT</name>
<evidence type="ECO:0000313" key="3">
    <source>
        <dbReference type="EMBL" id="WPA96566.1"/>
    </source>
</evidence>
<feature type="compositionally biased region" description="Basic residues" evidence="1">
    <location>
        <begin position="1"/>
        <end position="11"/>
    </location>
</feature>
<feature type="compositionally biased region" description="Low complexity" evidence="1">
    <location>
        <begin position="201"/>
        <end position="212"/>
    </location>
</feature>
<accession>A0A2G5I9W2</accession>
<feature type="compositionally biased region" description="Polar residues" evidence="1">
    <location>
        <begin position="224"/>
        <end position="235"/>
    </location>
</feature>